<accession>A0A3G8ZQ11</accession>
<keyword evidence="3" id="KW-1185">Reference proteome</keyword>
<dbReference type="OrthoDB" id="9913651at2"/>
<feature type="region of interest" description="Disordered" evidence="1">
    <location>
        <begin position="1"/>
        <end position="64"/>
    </location>
</feature>
<evidence type="ECO:0000256" key="1">
    <source>
        <dbReference type="SAM" id="MobiDB-lite"/>
    </source>
</evidence>
<evidence type="ECO:0000313" key="3">
    <source>
        <dbReference type="Proteomes" id="UP000268084"/>
    </source>
</evidence>
<protein>
    <submittedName>
        <fullName evidence="2">Uncharacterized protein</fullName>
    </submittedName>
</protein>
<gene>
    <name evidence="2" type="ORF">EH165_14915</name>
</gene>
<name>A0A3G8ZQ11_9ACTN</name>
<dbReference type="EMBL" id="CP034170">
    <property type="protein sequence ID" value="AZI59238.1"/>
    <property type="molecule type" value="Genomic_DNA"/>
</dbReference>
<dbReference type="KEGG" id="nak:EH165_14915"/>
<reference evidence="2 3" key="2">
    <citation type="submission" date="2018-12" db="EMBL/GenBank/DDBJ databases">
        <title>Nakamurella antarcticus sp. nov., isolated from Antarctica South Shetland Islands soil.</title>
        <authorList>
            <person name="Peng F."/>
        </authorList>
    </citation>
    <scope>NUCLEOTIDE SEQUENCE [LARGE SCALE GENOMIC DNA]</scope>
    <source>
        <strain evidence="2 3">S14-144</strain>
    </source>
</reference>
<reference evidence="2 3" key="1">
    <citation type="submission" date="2018-11" db="EMBL/GenBank/DDBJ databases">
        <authorList>
            <person name="Da X."/>
        </authorList>
    </citation>
    <scope>NUCLEOTIDE SEQUENCE [LARGE SCALE GENOMIC DNA]</scope>
    <source>
        <strain evidence="2 3">S14-144</strain>
    </source>
</reference>
<dbReference type="AlphaFoldDB" id="A0A3G8ZQ11"/>
<dbReference type="Proteomes" id="UP000268084">
    <property type="component" value="Chromosome"/>
</dbReference>
<sequence>MSIPNLATALAKRSPTAGVDAIQKPTKPQRETPTIEAIPEPDPRLDDETAEGGGFAKQSSLPNTVTARGESQAVARNYARPMSVYLPRSAHETLARVAADRKLTHTALMLLAINVTHSRLAELLNRDSASPKGDLFEIPQRTTESEPSIQTTIRVTDAQLDAIDGLALKFDSNRSKVTAAAICLYLD</sequence>
<evidence type="ECO:0000313" key="2">
    <source>
        <dbReference type="EMBL" id="AZI59238.1"/>
    </source>
</evidence>
<proteinExistence type="predicted"/>
<organism evidence="2 3">
    <name type="scientific">Nakamurella antarctica</name>
    <dbReference type="NCBI Taxonomy" id="1902245"/>
    <lineage>
        <taxon>Bacteria</taxon>
        <taxon>Bacillati</taxon>
        <taxon>Actinomycetota</taxon>
        <taxon>Actinomycetes</taxon>
        <taxon>Nakamurellales</taxon>
        <taxon>Nakamurellaceae</taxon>
        <taxon>Nakamurella</taxon>
    </lineage>
</organism>